<dbReference type="OrthoDB" id="550575at2759"/>
<dbReference type="GO" id="GO:0019005">
    <property type="term" value="C:SCF ubiquitin ligase complex"/>
    <property type="evidence" value="ECO:0007669"/>
    <property type="project" value="TreeGrafter"/>
</dbReference>
<dbReference type="Pfam" id="PF12799">
    <property type="entry name" value="LRR_4"/>
    <property type="match status" value="1"/>
</dbReference>
<accession>A0A9W4SYR8</accession>
<sequence length="178" mass="20171">MDCTGKVLKLIAESYPNLEYLNISALPESFRSENDIGLSAIAQSCHKLEYLNISIRKEFSEILICNVIRSCPRLQQLDLSYCKITDITIEEIARSCPNLKYLNLRGCYIIRKEAIDQLISLNPNINIVNFVDTITPPDLIGVVINHLTQNNVASRQILAQSLLDLSMRDNLQWYSDPG</sequence>
<evidence type="ECO:0000313" key="4">
    <source>
        <dbReference type="Proteomes" id="UP001153678"/>
    </source>
</evidence>
<keyword evidence="4" id="KW-1185">Reference proteome</keyword>
<evidence type="ECO:0000256" key="2">
    <source>
        <dbReference type="ARBA" id="ARBA00022737"/>
    </source>
</evidence>
<dbReference type="InterPro" id="IPR032675">
    <property type="entry name" value="LRR_dom_sf"/>
</dbReference>
<dbReference type="Gene3D" id="3.80.10.10">
    <property type="entry name" value="Ribonuclease Inhibitor"/>
    <property type="match status" value="1"/>
</dbReference>
<proteinExistence type="predicted"/>
<evidence type="ECO:0000313" key="3">
    <source>
        <dbReference type="EMBL" id="CAI2188507.1"/>
    </source>
</evidence>
<keyword evidence="1" id="KW-0433">Leucine-rich repeat</keyword>
<dbReference type="SMART" id="SM00367">
    <property type="entry name" value="LRR_CC"/>
    <property type="match status" value="3"/>
</dbReference>
<comment type="caution">
    <text evidence="3">The sequence shown here is derived from an EMBL/GenBank/DDBJ whole genome shotgun (WGS) entry which is preliminary data.</text>
</comment>
<organism evidence="3 4">
    <name type="scientific">Funneliformis geosporum</name>
    <dbReference type="NCBI Taxonomy" id="1117311"/>
    <lineage>
        <taxon>Eukaryota</taxon>
        <taxon>Fungi</taxon>
        <taxon>Fungi incertae sedis</taxon>
        <taxon>Mucoromycota</taxon>
        <taxon>Glomeromycotina</taxon>
        <taxon>Glomeromycetes</taxon>
        <taxon>Glomerales</taxon>
        <taxon>Glomeraceae</taxon>
        <taxon>Funneliformis</taxon>
    </lineage>
</organism>
<feature type="non-terminal residue" evidence="3">
    <location>
        <position position="178"/>
    </location>
</feature>
<dbReference type="AlphaFoldDB" id="A0A9W4SYR8"/>
<dbReference type="SUPFAM" id="SSF52047">
    <property type="entry name" value="RNI-like"/>
    <property type="match status" value="1"/>
</dbReference>
<dbReference type="PANTHER" id="PTHR13318:SF95">
    <property type="entry name" value="F-BOX PROTEIN YLR352W"/>
    <property type="match status" value="1"/>
</dbReference>
<dbReference type="InterPro" id="IPR025875">
    <property type="entry name" value="Leu-rich_rpt_4"/>
</dbReference>
<protein>
    <submittedName>
        <fullName evidence="3">12372_t:CDS:1</fullName>
    </submittedName>
</protein>
<reference evidence="3" key="1">
    <citation type="submission" date="2022-08" db="EMBL/GenBank/DDBJ databases">
        <authorList>
            <person name="Kallberg Y."/>
            <person name="Tangrot J."/>
            <person name="Rosling A."/>
        </authorList>
    </citation>
    <scope>NUCLEOTIDE SEQUENCE</scope>
    <source>
        <strain evidence="3">Wild A</strain>
    </source>
</reference>
<evidence type="ECO:0000256" key="1">
    <source>
        <dbReference type="ARBA" id="ARBA00022614"/>
    </source>
</evidence>
<dbReference type="GO" id="GO:0031146">
    <property type="term" value="P:SCF-dependent proteasomal ubiquitin-dependent protein catabolic process"/>
    <property type="evidence" value="ECO:0007669"/>
    <property type="project" value="TreeGrafter"/>
</dbReference>
<gene>
    <name evidence="3" type="ORF">FWILDA_LOCUS13615</name>
</gene>
<keyword evidence="2" id="KW-0677">Repeat</keyword>
<dbReference type="InterPro" id="IPR006553">
    <property type="entry name" value="Leu-rich_rpt_Cys-con_subtyp"/>
</dbReference>
<dbReference type="Proteomes" id="UP001153678">
    <property type="component" value="Unassembled WGS sequence"/>
</dbReference>
<name>A0A9W4SYR8_9GLOM</name>
<dbReference type="PANTHER" id="PTHR13318">
    <property type="entry name" value="PARTNER OF PAIRED, ISOFORM B-RELATED"/>
    <property type="match status" value="1"/>
</dbReference>
<dbReference type="EMBL" id="CAMKVN010005246">
    <property type="protein sequence ID" value="CAI2188507.1"/>
    <property type="molecule type" value="Genomic_DNA"/>
</dbReference>